<dbReference type="Proteomes" id="UP000626109">
    <property type="component" value="Unassembled WGS sequence"/>
</dbReference>
<feature type="region of interest" description="Disordered" evidence="1">
    <location>
        <begin position="78"/>
        <end position="116"/>
    </location>
</feature>
<feature type="compositionally biased region" description="Gly residues" evidence="1">
    <location>
        <begin position="79"/>
        <end position="93"/>
    </location>
</feature>
<evidence type="ECO:0000313" key="3">
    <source>
        <dbReference type="Proteomes" id="UP000626109"/>
    </source>
</evidence>
<gene>
    <name evidence="2" type="ORF">PGLA2088_LOCUS14024</name>
</gene>
<proteinExistence type="predicted"/>
<protein>
    <submittedName>
        <fullName evidence="2">Uncharacterized protein</fullName>
    </submittedName>
</protein>
<accession>A0A813J1V9</accession>
<sequence>MGRVGGCRSAVVPVMRPLIARESRARQFSSARAPVGRLQVLHTQLLLRGGARTPLQPLQPESFWKATLPDKALLQRLTRGGGGGGGSVMGSGTGPRRRQIPFSDGTPWAELSTRGV</sequence>
<name>A0A813J1V9_POLGL</name>
<dbReference type="EMBL" id="CAJNNW010016977">
    <property type="protein sequence ID" value="CAE8660084.1"/>
    <property type="molecule type" value="Genomic_DNA"/>
</dbReference>
<dbReference type="AlphaFoldDB" id="A0A813J1V9"/>
<evidence type="ECO:0000313" key="2">
    <source>
        <dbReference type="EMBL" id="CAE8660084.1"/>
    </source>
</evidence>
<evidence type="ECO:0000256" key="1">
    <source>
        <dbReference type="SAM" id="MobiDB-lite"/>
    </source>
</evidence>
<reference evidence="2" key="1">
    <citation type="submission" date="2021-02" db="EMBL/GenBank/DDBJ databases">
        <authorList>
            <person name="Dougan E. K."/>
            <person name="Rhodes N."/>
            <person name="Thang M."/>
            <person name="Chan C."/>
        </authorList>
    </citation>
    <scope>NUCLEOTIDE SEQUENCE</scope>
</reference>
<organism evidence="2 3">
    <name type="scientific">Polarella glacialis</name>
    <name type="common">Dinoflagellate</name>
    <dbReference type="NCBI Taxonomy" id="89957"/>
    <lineage>
        <taxon>Eukaryota</taxon>
        <taxon>Sar</taxon>
        <taxon>Alveolata</taxon>
        <taxon>Dinophyceae</taxon>
        <taxon>Suessiales</taxon>
        <taxon>Suessiaceae</taxon>
        <taxon>Polarella</taxon>
    </lineage>
</organism>
<feature type="non-terminal residue" evidence="2">
    <location>
        <position position="116"/>
    </location>
</feature>
<comment type="caution">
    <text evidence="2">The sequence shown here is derived from an EMBL/GenBank/DDBJ whole genome shotgun (WGS) entry which is preliminary data.</text>
</comment>